<dbReference type="EC" id="1.14.14.74" evidence="12"/>
<evidence type="ECO:0000256" key="11">
    <source>
        <dbReference type="SAM" id="Phobius"/>
    </source>
</evidence>
<dbReference type="PRINTS" id="PR00463">
    <property type="entry name" value="EP450I"/>
</dbReference>
<dbReference type="InterPro" id="IPR036396">
    <property type="entry name" value="Cyt_P450_sf"/>
</dbReference>
<comment type="cofactor">
    <cofactor evidence="1 9">
        <name>heme</name>
        <dbReference type="ChEBI" id="CHEBI:30413"/>
    </cofactor>
</comment>
<keyword evidence="11" id="KW-0812">Transmembrane</keyword>
<evidence type="ECO:0000256" key="7">
    <source>
        <dbReference type="ARBA" id="ARBA00023033"/>
    </source>
</evidence>
<feature type="binding site" description="axial binding residue" evidence="9">
    <location>
        <position position="443"/>
    </location>
    <ligand>
        <name>heme</name>
        <dbReference type="ChEBI" id="CHEBI:30413"/>
    </ligand>
    <ligandPart>
        <name>Fe</name>
        <dbReference type="ChEBI" id="CHEBI:18248"/>
    </ligandPart>
</feature>
<dbReference type="InterPro" id="IPR017972">
    <property type="entry name" value="Cyt_P450_CS"/>
</dbReference>
<evidence type="ECO:0000256" key="4">
    <source>
        <dbReference type="ARBA" id="ARBA00022723"/>
    </source>
</evidence>
<evidence type="ECO:0000256" key="2">
    <source>
        <dbReference type="ARBA" id="ARBA00004370"/>
    </source>
</evidence>
<dbReference type="GO" id="GO:0008395">
    <property type="term" value="F:steroid hydroxylase activity"/>
    <property type="evidence" value="ECO:0007669"/>
    <property type="project" value="TreeGrafter"/>
</dbReference>
<keyword evidence="13" id="KW-1185">Reference proteome</keyword>
<organism evidence="12 13">
    <name type="scientific">Mytilus edulis</name>
    <name type="common">Blue mussel</name>
    <dbReference type="NCBI Taxonomy" id="6550"/>
    <lineage>
        <taxon>Eukaryota</taxon>
        <taxon>Metazoa</taxon>
        <taxon>Spiralia</taxon>
        <taxon>Lophotrochozoa</taxon>
        <taxon>Mollusca</taxon>
        <taxon>Bivalvia</taxon>
        <taxon>Autobranchia</taxon>
        <taxon>Pteriomorphia</taxon>
        <taxon>Mytilida</taxon>
        <taxon>Mytiloidea</taxon>
        <taxon>Mytilidae</taxon>
        <taxon>Mytilinae</taxon>
        <taxon>Mytilus</taxon>
    </lineage>
</organism>
<sequence length="499" mass="57423">MNVFSVFLECIQPTYVSVFILILIVSLCYTVLCWRRPSDLPPGPKFYPIIGNMRTVGQKTLVGAFRDWRKEFGDIFSVSLGSKWVIVICGLENLKEAFVERDDVFSDRPDLFVNRYINEKRGIIGSDGEKLKELKRFTLRALREFGFGKKSLEENIKEEVNIFLDFIDETNGASFSLDEKVNVSISNIICSIVFGKRYEYDDHKFVKLMKILDDYISNSTLTTILNFIPNLRHVPGDIFSAKKVLSNQKEIEDFIQARLDEHKSCFDSNNITDFIDACLREMETRNETSITESEVRKIIRDLFIAGTQTTAACIKWFILYMIHYPDIQEKMWREIDSVTNSNRLLSLNDRSKLQYCQAVVDETLRISNTAPLSVLHGASNEIFFKGFRIPKGSVIVPNIDSVLMDERVFSYPEKFNPERFLDKDGMLHGTEKNVAFSVGRRACMGESLARMELFLYLTALVQRFKFLTACEEDPPPKIKRILGLQFTPAPFMLKVASRC</sequence>
<comment type="caution">
    <text evidence="12">The sequence shown here is derived from an EMBL/GenBank/DDBJ whole genome shotgun (WGS) entry which is preliminary data.</text>
</comment>
<dbReference type="GO" id="GO:0016712">
    <property type="term" value="F:oxidoreductase activity, acting on paired donors, with incorporation or reduction of molecular oxygen, reduced flavin or flavoprotein as one donor, and incorporation of one atom of oxygen"/>
    <property type="evidence" value="ECO:0007669"/>
    <property type="project" value="UniProtKB-EC"/>
</dbReference>
<gene>
    <name evidence="12" type="ORF">MEDL_49041</name>
</gene>
<dbReference type="GO" id="GO:0005506">
    <property type="term" value="F:iron ion binding"/>
    <property type="evidence" value="ECO:0007669"/>
    <property type="project" value="InterPro"/>
</dbReference>
<dbReference type="Proteomes" id="UP000683360">
    <property type="component" value="Unassembled WGS sequence"/>
</dbReference>
<keyword evidence="7 10" id="KW-0503">Monooxygenase</keyword>
<evidence type="ECO:0000256" key="1">
    <source>
        <dbReference type="ARBA" id="ARBA00001971"/>
    </source>
</evidence>
<dbReference type="PROSITE" id="PS00086">
    <property type="entry name" value="CYTOCHROME_P450"/>
    <property type="match status" value="1"/>
</dbReference>
<dbReference type="GO" id="GO:0006082">
    <property type="term" value="P:organic acid metabolic process"/>
    <property type="evidence" value="ECO:0007669"/>
    <property type="project" value="TreeGrafter"/>
</dbReference>
<evidence type="ECO:0000256" key="3">
    <source>
        <dbReference type="ARBA" id="ARBA00010617"/>
    </source>
</evidence>
<keyword evidence="9 10" id="KW-0349">Heme</keyword>
<dbReference type="PRINTS" id="PR00385">
    <property type="entry name" value="P450"/>
</dbReference>
<proteinExistence type="inferred from homology"/>
<dbReference type="PRINTS" id="PR01686">
    <property type="entry name" value="EP450ICYP2D"/>
</dbReference>
<keyword evidence="4 9" id="KW-0479">Metal-binding</keyword>
<dbReference type="GO" id="GO:0016020">
    <property type="term" value="C:membrane"/>
    <property type="evidence" value="ECO:0007669"/>
    <property type="project" value="UniProtKB-SubCell"/>
</dbReference>
<dbReference type="EC" id="1.14.14.75" evidence="12"/>
<dbReference type="Pfam" id="PF00067">
    <property type="entry name" value="p450"/>
    <property type="match status" value="1"/>
</dbReference>
<dbReference type="InterPro" id="IPR050182">
    <property type="entry name" value="Cytochrome_P450_fam2"/>
</dbReference>
<keyword evidence="5 10" id="KW-0560">Oxidoreductase</keyword>
<evidence type="ECO:0000256" key="10">
    <source>
        <dbReference type="RuleBase" id="RU000461"/>
    </source>
</evidence>
<dbReference type="PANTHER" id="PTHR24300:SF403">
    <property type="entry name" value="CYTOCHROME P450 306A1"/>
    <property type="match status" value="1"/>
</dbReference>
<evidence type="ECO:0000256" key="6">
    <source>
        <dbReference type="ARBA" id="ARBA00023004"/>
    </source>
</evidence>
<dbReference type="InterPro" id="IPR001128">
    <property type="entry name" value="Cyt_P450"/>
</dbReference>
<dbReference type="PANTHER" id="PTHR24300">
    <property type="entry name" value="CYTOCHROME P450 508A4-RELATED"/>
    <property type="match status" value="1"/>
</dbReference>
<evidence type="ECO:0000313" key="12">
    <source>
        <dbReference type="EMBL" id="CAG2236497.1"/>
    </source>
</evidence>
<dbReference type="GO" id="GO:0005737">
    <property type="term" value="C:cytoplasm"/>
    <property type="evidence" value="ECO:0007669"/>
    <property type="project" value="TreeGrafter"/>
</dbReference>
<keyword evidence="8 11" id="KW-0472">Membrane</keyword>
<dbReference type="EC" id="1.14.14.73" evidence="12"/>
<dbReference type="OrthoDB" id="2789670at2759"/>
<dbReference type="GO" id="GO:0006805">
    <property type="term" value="P:xenobiotic metabolic process"/>
    <property type="evidence" value="ECO:0007669"/>
    <property type="project" value="TreeGrafter"/>
</dbReference>
<comment type="similarity">
    <text evidence="3 10">Belongs to the cytochrome P450 family.</text>
</comment>
<protein>
    <submittedName>
        <fullName evidence="12">CYP2J</fullName>
        <ecNumber evidence="12">1.14.14.1</ecNumber>
        <ecNumber evidence="12">1.14.14.73</ecNumber>
        <ecNumber evidence="12">1.14.14.74</ecNumber>
        <ecNumber evidence="12">1.14.14.75</ecNumber>
    </submittedName>
</protein>
<evidence type="ECO:0000256" key="5">
    <source>
        <dbReference type="ARBA" id="ARBA00023002"/>
    </source>
</evidence>
<dbReference type="InterPro" id="IPR002401">
    <property type="entry name" value="Cyt_P450_E_grp-I"/>
</dbReference>
<evidence type="ECO:0000313" key="13">
    <source>
        <dbReference type="Proteomes" id="UP000683360"/>
    </source>
</evidence>
<feature type="transmembrane region" description="Helical" evidence="11">
    <location>
        <begin position="15"/>
        <end position="34"/>
    </location>
</feature>
<dbReference type="EC" id="1.14.14.1" evidence="12"/>
<dbReference type="EMBL" id="CAJPWZ010002359">
    <property type="protein sequence ID" value="CAG2236497.1"/>
    <property type="molecule type" value="Genomic_DNA"/>
</dbReference>
<comment type="subcellular location">
    <subcellularLocation>
        <location evidence="2">Membrane</location>
    </subcellularLocation>
</comment>
<keyword evidence="11" id="KW-1133">Transmembrane helix</keyword>
<dbReference type="InterPro" id="IPR008069">
    <property type="entry name" value="Cyt_P450_E_grp-I_CYP2D-like"/>
</dbReference>
<dbReference type="Gene3D" id="1.10.630.10">
    <property type="entry name" value="Cytochrome P450"/>
    <property type="match status" value="1"/>
</dbReference>
<reference evidence="12" key="1">
    <citation type="submission" date="2021-03" db="EMBL/GenBank/DDBJ databases">
        <authorList>
            <person name="Bekaert M."/>
        </authorList>
    </citation>
    <scope>NUCLEOTIDE SEQUENCE</scope>
</reference>
<accession>A0A8S3TS99</accession>
<dbReference type="GO" id="GO:0020037">
    <property type="term" value="F:heme binding"/>
    <property type="evidence" value="ECO:0007669"/>
    <property type="project" value="InterPro"/>
</dbReference>
<dbReference type="SUPFAM" id="SSF48264">
    <property type="entry name" value="Cytochrome P450"/>
    <property type="match status" value="1"/>
</dbReference>
<evidence type="ECO:0000256" key="8">
    <source>
        <dbReference type="ARBA" id="ARBA00023136"/>
    </source>
</evidence>
<dbReference type="FunFam" id="1.10.630.10:FF:000036">
    <property type="entry name" value="CYtochrome P450 family"/>
    <property type="match status" value="1"/>
</dbReference>
<keyword evidence="6 9" id="KW-0408">Iron</keyword>
<dbReference type="AlphaFoldDB" id="A0A8S3TS99"/>
<name>A0A8S3TS99_MYTED</name>
<evidence type="ECO:0000256" key="9">
    <source>
        <dbReference type="PIRSR" id="PIRSR602401-1"/>
    </source>
</evidence>